<gene>
    <name evidence="1" type="ORF">LCGC14_1310740</name>
</gene>
<organism evidence="1">
    <name type="scientific">marine sediment metagenome</name>
    <dbReference type="NCBI Taxonomy" id="412755"/>
    <lineage>
        <taxon>unclassified sequences</taxon>
        <taxon>metagenomes</taxon>
        <taxon>ecological metagenomes</taxon>
    </lineage>
</organism>
<proteinExistence type="predicted"/>
<protein>
    <submittedName>
        <fullName evidence="1">Uncharacterized protein</fullName>
    </submittedName>
</protein>
<dbReference type="AlphaFoldDB" id="A0A0F9KMI9"/>
<sequence>MSDEITHNYTSGLNLYACRFLQNGDVFITDGSSSEDWGTAGHGADVYDVEMTEESVSGHYKASFDLSANIGAGIYNVTVYKRLGGNPANGDTPLAQGEIVWNGTDEVSVPSEDIVEGTLTQKEAMRLLLAVLTGLTSGGGTDTLTFRDIGDTKDRLVATVDRDGNRTFIIKDVS</sequence>
<name>A0A0F9KMI9_9ZZZZ</name>
<comment type="caution">
    <text evidence="1">The sequence shown here is derived from an EMBL/GenBank/DDBJ whole genome shotgun (WGS) entry which is preliminary data.</text>
</comment>
<accession>A0A0F9KMI9</accession>
<dbReference type="EMBL" id="LAZR01007733">
    <property type="protein sequence ID" value="KKM83304.1"/>
    <property type="molecule type" value="Genomic_DNA"/>
</dbReference>
<reference evidence="1" key="1">
    <citation type="journal article" date="2015" name="Nature">
        <title>Complex archaea that bridge the gap between prokaryotes and eukaryotes.</title>
        <authorList>
            <person name="Spang A."/>
            <person name="Saw J.H."/>
            <person name="Jorgensen S.L."/>
            <person name="Zaremba-Niedzwiedzka K."/>
            <person name="Martijn J."/>
            <person name="Lind A.E."/>
            <person name="van Eijk R."/>
            <person name="Schleper C."/>
            <person name="Guy L."/>
            <person name="Ettema T.J."/>
        </authorList>
    </citation>
    <scope>NUCLEOTIDE SEQUENCE</scope>
</reference>
<evidence type="ECO:0000313" key="1">
    <source>
        <dbReference type="EMBL" id="KKM83304.1"/>
    </source>
</evidence>